<dbReference type="InterPro" id="IPR032675">
    <property type="entry name" value="LRR_dom_sf"/>
</dbReference>
<dbReference type="PRINTS" id="PR00019">
    <property type="entry name" value="LEURICHRPT"/>
</dbReference>
<dbReference type="SUPFAM" id="SSF52058">
    <property type="entry name" value="L domain-like"/>
    <property type="match status" value="1"/>
</dbReference>
<evidence type="ECO:0000256" key="1">
    <source>
        <dbReference type="ARBA" id="ARBA00022614"/>
    </source>
</evidence>
<evidence type="ECO:0000313" key="4">
    <source>
        <dbReference type="EMBL" id="SAM05206.1"/>
    </source>
</evidence>
<dbReference type="Pfam" id="PF00560">
    <property type="entry name" value="LRR_1"/>
    <property type="match status" value="2"/>
</dbReference>
<feature type="compositionally biased region" description="Polar residues" evidence="3">
    <location>
        <begin position="640"/>
        <end position="664"/>
    </location>
</feature>
<dbReference type="OrthoDB" id="660555at2759"/>
<dbReference type="InterPro" id="IPR001611">
    <property type="entry name" value="Leu-rich_rpt"/>
</dbReference>
<feature type="compositionally biased region" description="Low complexity" evidence="3">
    <location>
        <begin position="173"/>
        <end position="195"/>
    </location>
</feature>
<evidence type="ECO:0000313" key="5">
    <source>
        <dbReference type="Proteomes" id="UP000078561"/>
    </source>
</evidence>
<feature type="compositionally biased region" description="Acidic residues" evidence="3">
    <location>
        <begin position="196"/>
        <end position="207"/>
    </location>
</feature>
<dbReference type="EMBL" id="LT554433">
    <property type="protein sequence ID" value="SAM05206.1"/>
    <property type="molecule type" value="Genomic_DNA"/>
</dbReference>
<dbReference type="InterPro" id="IPR050216">
    <property type="entry name" value="LRR_domain-containing"/>
</dbReference>
<feature type="region of interest" description="Disordered" evidence="3">
    <location>
        <begin position="158"/>
        <end position="207"/>
    </location>
</feature>
<feature type="region of interest" description="Disordered" evidence="3">
    <location>
        <begin position="500"/>
        <end position="544"/>
    </location>
</feature>
<evidence type="ECO:0008006" key="6">
    <source>
        <dbReference type="Google" id="ProtNLM"/>
    </source>
</evidence>
<feature type="region of interest" description="Disordered" evidence="3">
    <location>
        <begin position="70"/>
        <end position="106"/>
    </location>
</feature>
<dbReference type="PROSITE" id="PS51450">
    <property type="entry name" value="LRR"/>
    <property type="match status" value="2"/>
</dbReference>
<proteinExistence type="predicted"/>
<sequence>MGQRASKHHSPLTFGYVDHNQSSLLKDKVPSDTVSDTTACMPPDHVLNHPELYKLELVCQCTGKSNATATATSSVATTRGPPLLTKDAGDNSSNNNSNNDNDDDDNDEEWIVATQQQECRTCRQNKRMSLIRHHLAKDLEYIDETYYAGISHYDLTSSSNNNSESGLERNRPSLSSSSLSSSSSIGGTTDYYNNSDLDDDDNDDDIDENWAKITVGEVTSQTARNTSLPGGGDNQGDASSSIGVRTQSTSFTLDLSGRSLVKLSSGIGYLSNLTKLNLSNNQLSSLPKSIGYLNNLSVLNTANNQLDTLPDTMVYLTKLKAINISHNKITHLPPSLGSLPELIIIIAHDNQITCVPKEIANLQQMISFNISNNPLQHLPAELASIKSLRKLIADGCDFQAEFVNERAHDPPTLFEQCARTIVHHQLHLPDHLPSHIQKYLATHQECSYCRGPYFESFVTRGRFIERVARQPIALEYRLCRAHWDDDQDRLLNLFSSPCTTSSSASSLASRNHASSVSSSGAMGAGPSHNDPCPGPRKRSASSSSALSSSYRLFPSLPPLPSLESCSGNGRSFTPSSTAASSPSPSPVPTPSTSTMRMEQQPRPTINRPRANSSNSITKRFAHFLTPSKSSGGLMTRSRSHSSLRQEIVLSSPSPLRQENNSTAGPTLPSDEDTPSSPADSAYQDDRQRRHDSSTSVVLETDNTLIADPQPLRHRMVGVNRAGVLPSTDIDEPAPASRGTANPQLSTTGDNDDDVTKLAEQRHLLSLPQPLHPPTMA</sequence>
<accession>A0A163JX12</accession>
<dbReference type="Proteomes" id="UP000078561">
    <property type="component" value="Unassembled WGS sequence"/>
</dbReference>
<dbReference type="SMART" id="SM00364">
    <property type="entry name" value="LRR_BAC"/>
    <property type="match status" value="5"/>
</dbReference>
<feature type="region of interest" description="Disordered" evidence="3">
    <location>
        <begin position="564"/>
        <end position="711"/>
    </location>
</feature>
<keyword evidence="5" id="KW-1185">Reference proteome</keyword>
<feature type="compositionally biased region" description="Polar residues" evidence="3">
    <location>
        <begin position="595"/>
        <end position="617"/>
    </location>
</feature>
<protein>
    <recommendedName>
        <fullName evidence="6">L domain-like protein</fullName>
    </recommendedName>
</protein>
<dbReference type="STRING" id="4829.A0A163JX12"/>
<organism evidence="4">
    <name type="scientific">Absidia glauca</name>
    <name type="common">Pin mould</name>
    <dbReference type="NCBI Taxonomy" id="4829"/>
    <lineage>
        <taxon>Eukaryota</taxon>
        <taxon>Fungi</taxon>
        <taxon>Fungi incertae sedis</taxon>
        <taxon>Mucoromycota</taxon>
        <taxon>Mucoromycotina</taxon>
        <taxon>Mucoromycetes</taxon>
        <taxon>Mucorales</taxon>
        <taxon>Cunninghamellaceae</taxon>
        <taxon>Absidia</taxon>
    </lineage>
</organism>
<feature type="compositionally biased region" description="Low complexity" evidence="3">
    <location>
        <begin position="573"/>
        <end position="582"/>
    </location>
</feature>
<gene>
    <name evidence="4" type="primary">ABSGL_11075.1 scaffold 12129</name>
</gene>
<evidence type="ECO:0000256" key="2">
    <source>
        <dbReference type="ARBA" id="ARBA00022737"/>
    </source>
</evidence>
<feature type="region of interest" description="Disordered" evidence="3">
    <location>
        <begin position="221"/>
        <end position="242"/>
    </location>
</feature>
<feature type="compositionally biased region" description="Low complexity" evidence="3">
    <location>
        <begin position="90"/>
        <end position="99"/>
    </location>
</feature>
<dbReference type="InParanoid" id="A0A163JX12"/>
<dbReference type="PANTHER" id="PTHR48051">
    <property type="match status" value="1"/>
</dbReference>
<dbReference type="GO" id="GO:0005737">
    <property type="term" value="C:cytoplasm"/>
    <property type="evidence" value="ECO:0007669"/>
    <property type="project" value="TreeGrafter"/>
</dbReference>
<feature type="compositionally biased region" description="Low complexity" evidence="3">
    <location>
        <begin position="500"/>
        <end position="527"/>
    </location>
</feature>
<feature type="compositionally biased region" description="Polar residues" evidence="3">
    <location>
        <begin position="693"/>
        <end position="703"/>
    </location>
</feature>
<dbReference type="InterPro" id="IPR003591">
    <property type="entry name" value="Leu-rich_rpt_typical-subtyp"/>
</dbReference>
<name>A0A163JX12_ABSGL</name>
<feature type="compositionally biased region" description="Basic and acidic residues" evidence="3">
    <location>
        <begin position="683"/>
        <end position="692"/>
    </location>
</feature>
<reference evidence="4" key="1">
    <citation type="submission" date="2016-04" db="EMBL/GenBank/DDBJ databases">
        <authorList>
            <person name="Evans L.H."/>
            <person name="Alamgir A."/>
            <person name="Owens N."/>
            <person name="Weber N.D."/>
            <person name="Virtaneva K."/>
            <person name="Barbian K."/>
            <person name="Babar A."/>
            <person name="Rosenke K."/>
        </authorList>
    </citation>
    <scope>NUCLEOTIDE SEQUENCE [LARGE SCALE GENOMIC DNA]</scope>
    <source>
        <strain evidence="4">CBS 101.48</strain>
    </source>
</reference>
<dbReference type="AlphaFoldDB" id="A0A163JX12"/>
<feature type="compositionally biased region" description="Polar residues" evidence="3">
    <location>
        <begin position="738"/>
        <end position="748"/>
    </location>
</feature>
<dbReference type="PANTHER" id="PTHR48051:SF1">
    <property type="entry name" value="RAS SUPPRESSOR PROTEIN 1"/>
    <property type="match status" value="1"/>
</dbReference>
<evidence type="ECO:0000256" key="3">
    <source>
        <dbReference type="SAM" id="MobiDB-lite"/>
    </source>
</evidence>
<keyword evidence="2" id="KW-0677">Repeat</keyword>
<keyword evidence="1" id="KW-0433">Leucine-rich repeat</keyword>
<feature type="compositionally biased region" description="Basic and acidic residues" evidence="3">
    <location>
        <begin position="753"/>
        <end position="762"/>
    </location>
</feature>
<dbReference type="SMART" id="SM00369">
    <property type="entry name" value="LRR_TYP"/>
    <property type="match status" value="4"/>
</dbReference>
<feature type="region of interest" description="Disordered" evidence="3">
    <location>
        <begin position="723"/>
        <end position="776"/>
    </location>
</feature>
<dbReference type="Gene3D" id="3.80.10.10">
    <property type="entry name" value="Ribonuclease Inhibitor"/>
    <property type="match status" value="1"/>
</dbReference>